<name>A0A0F9SEM6_9ZZZZ</name>
<dbReference type="GO" id="GO:0032259">
    <property type="term" value="P:methylation"/>
    <property type="evidence" value="ECO:0007669"/>
    <property type="project" value="UniProtKB-KW"/>
</dbReference>
<dbReference type="EMBL" id="LAZR01000523">
    <property type="protein sequence ID" value="KKN65494.1"/>
    <property type="molecule type" value="Genomic_DNA"/>
</dbReference>
<dbReference type="InterPro" id="IPR001525">
    <property type="entry name" value="C5_MeTfrase"/>
</dbReference>
<accession>A0A0F9SEM6</accession>
<dbReference type="PANTHER" id="PTHR46098:SF1">
    <property type="entry name" value="TRNA (CYTOSINE(38)-C(5))-METHYLTRANSFERASE"/>
    <property type="match status" value="1"/>
</dbReference>
<dbReference type="InterPro" id="IPR018117">
    <property type="entry name" value="C5_DNA_meth_AS"/>
</dbReference>
<dbReference type="NCBIfam" id="TIGR00675">
    <property type="entry name" value="dcm"/>
    <property type="match status" value="1"/>
</dbReference>
<evidence type="ECO:0008006" key="6">
    <source>
        <dbReference type="Google" id="ProtNLM"/>
    </source>
</evidence>
<dbReference type="Gene3D" id="3.90.120.10">
    <property type="entry name" value="DNA Methylase, subunit A, domain 2"/>
    <property type="match status" value="1"/>
</dbReference>
<feature type="region of interest" description="Disordered" evidence="4">
    <location>
        <begin position="26"/>
        <end position="47"/>
    </location>
</feature>
<dbReference type="Pfam" id="PF00145">
    <property type="entry name" value="DNA_methylase"/>
    <property type="match status" value="1"/>
</dbReference>
<evidence type="ECO:0000313" key="5">
    <source>
        <dbReference type="EMBL" id="KKN65494.1"/>
    </source>
</evidence>
<organism evidence="5">
    <name type="scientific">marine sediment metagenome</name>
    <dbReference type="NCBI Taxonomy" id="412755"/>
    <lineage>
        <taxon>unclassified sequences</taxon>
        <taxon>metagenomes</taxon>
        <taxon>ecological metagenomes</taxon>
    </lineage>
</organism>
<comment type="caution">
    <text evidence="5">The sequence shown here is derived from an EMBL/GenBank/DDBJ whole genome shotgun (WGS) entry which is preliminary data.</text>
</comment>
<evidence type="ECO:0000256" key="4">
    <source>
        <dbReference type="SAM" id="MobiDB-lite"/>
    </source>
</evidence>
<evidence type="ECO:0000256" key="3">
    <source>
        <dbReference type="ARBA" id="ARBA00022691"/>
    </source>
</evidence>
<dbReference type="PRINTS" id="PR00105">
    <property type="entry name" value="C5METTRFRASE"/>
</dbReference>
<dbReference type="PROSITE" id="PS51679">
    <property type="entry name" value="SAM_MT_C5"/>
    <property type="match status" value="1"/>
</dbReference>
<proteinExistence type="predicted"/>
<dbReference type="GO" id="GO:0008168">
    <property type="term" value="F:methyltransferase activity"/>
    <property type="evidence" value="ECO:0007669"/>
    <property type="project" value="UniProtKB-KW"/>
</dbReference>
<keyword evidence="3" id="KW-0949">S-adenosyl-L-methionine</keyword>
<dbReference type="InterPro" id="IPR050750">
    <property type="entry name" value="C5-MTase"/>
</dbReference>
<dbReference type="PROSITE" id="PS00094">
    <property type="entry name" value="C5_MTASE_1"/>
    <property type="match status" value="1"/>
</dbReference>
<dbReference type="AlphaFoldDB" id="A0A0F9SEM6"/>
<dbReference type="CDD" id="cd00315">
    <property type="entry name" value="Cyt_C5_DNA_methylase"/>
    <property type="match status" value="1"/>
</dbReference>
<dbReference type="SUPFAM" id="SSF53335">
    <property type="entry name" value="S-adenosyl-L-methionine-dependent methyltransferases"/>
    <property type="match status" value="1"/>
</dbReference>
<sequence>MIRTLYWFEGIGGFRYGLEKANCGPYSGQDREEDNLPPQGYGGSNQGANGEPAGFRCVGACEIDRYARSVYAHNFGHEPEWADSLTVDVQSLPDHDLFTAGFPCQDFSVAGKRRGFEGTRGTLFFEICRVLGAKRPRLLLLENVKGLLSHDQGDTFQTIIESLDELGYDLQWQVLNSKNFGVPQNRERVFIIGHLRGTPRPQVFPLGKDVGQGAETDRLGVVQTEDIAGCVQEGTGRRLGLDGSITFVAMTAYTKGNRTDSRVQETDTYPCLDGSQAYAVAPTIRAEHHNTADVHFIPEKANAVDHTGFLLDTHHKAEQSMSSRLLRRLTPKECERLQGFPDDWTRWGLKDGQPVEISDTQRYKMCGNAVTTNVITAIGERILQEIQESL</sequence>
<dbReference type="Gene3D" id="3.40.50.150">
    <property type="entry name" value="Vaccinia Virus protein VP39"/>
    <property type="match status" value="1"/>
</dbReference>
<gene>
    <name evidence="5" type="ORF">LCGC14_0480980</name>
</gene>
<evidence type="ECO:0000256" key="2">
    <source>
        <dbReference type="ARBA" id="ARBA00022679"/>
    </source>
</evidence>
<dbReference type="PANTHER" id="PTHR46098">
    <property type="entry name" value="TRNA (CYTOSINE(38)-C(5))-METHYLTRANSFERASE"/>
    <property type="match status" value="1"/>
</dbReference>
<keyword evidence="1" id="KW-0489">Methyltransferase</keyword>
<evidence type="ECO:0000256" key="1">
    <source>
        <dbReference type="ARBA" id="ARBA00022603"/>
    </source>
</evidence>
<dbReference type="InterPro" id="IPR029063">
    <property type="entry name" value="SAM-dependent_MTases_sf"/>
</dbReference>
<keyword evidence="2" id="KW-0808">Transferase</keyword>
<protein>
    <recommendedName>
        <fullName evidence="6">DNA (cytosine-5-)-methyltransferase</fullName>
    </recommendedName>
</protein>
<reference evidence="5" key="1">
    <citation type="journal article" date="2015" name="Nature">
        <title>Complex archaea that bridge the gap between prokaryotes and eukaryotes.</title>
        <authorList>
            <person name="Spang A."/>
            <person name="Saw J.H."/>
            <person name="Jorgensen S.L."/>
            <person name="Zaremba-Niedzwiedzka K."/>
            <person name="Martijn J."/>
            <person name="Lind A.E."/>
            <person name="van Eijk R."/>
            <person name="Schleper C."/>
            <person name="Guy L."/>
            <person name="Ettema T.J."/>
        </authorList>
    </citation>
    <scope>NUCLEOTIDE SEQUENCE</scope>
</reference>